<evidence type="ECO:0000256" key="3">
    <source>
        <dbReference type="ARBA" id="ARBA00022827"/>
    </source>
</evidence>
<accession>A0A3N0IX47</accession>
<dbReference type="SUPFAM" id="SSF56425">
    <property type="entry name" value="Succinate dehydrogenase/fumarate reductase flavoprotein, catalytic domain"/>
    <property type="match status" value="1"/>
</dbReference>
<evidence type="ECO:0000256" key="5">
    <source>
        <dbReference type="SAM" id="MobiDB-lite"/>
    </source>
</evidence>
<dbReference type="Pfam" id="PF00890">
    <property type="entry name" value="FAD_binding_2"/>
    <property type="match status" value="1"/>
</dbReference>
<name>A0A3N0IX47_9ACTN</name>
<feature type="region of interest" description="Disordered" evidence="5">
    <location>
        <begin position="39"/>
        <end position="60"/>
    </location>
</feature>
<dbReference type="SUPFAM" id="SSF51905">
    <property type="entry name" value="FAD/NAD(P)-binding domain"/>
    <property type="match status" value="1"/>
</dbReference>
<keyword evidence="6" id="KW-0732">Signal</keyword>
<dbReference type="PROSITE" id="PS51257">
    <property type="entry name" value="PROKAR_LIPOPROTEIN"/>
    <property type="match status" value="1"/>
</dbReference>
<reference evidence="11" key="2">
    <citation type="submission" date="2018-05" db="EMBL/GenBank/DDBJ databases">
        <title>Genome Sequencing of selected type strains of the family Eggerthellaceae.</title>
        <authorList>
            <person name="Danylec N."/>
            <person name="Stoll D.A."/>
            <person name="Doetsch A."/>
            <person name="Huch M."/>
        </authorList>
    </citation>
    <scope>NUCLEOTIDE SEQUENCE [LARGE SCALE GENOMIC DNA]</scope>
    <source>
        <strain evidence="11">DSM 16107</strain>
    </source>
</reference>
<keyword evidence="4" id="KW-0560">Oxidoreductase</keyword>
<feature type="chain" id="PRO_5039295981" description="FAD-dependent oxidoreductase 2 FAD-binding domain-containing protein" evidence="6">
    <location>
        <begin position="28"/>
        <end position="547"/>
    </location>
</feature>
<dbReference type="NCBIfam" id="TIGR01409">
    <property type="entry name" value="TAT_signal_seq"/>
    <property type="match status" value="1"/>
</dbReference>
<dbReference type="InterPro" id="IPR050315">
    <property type="entry name" value="FAD-oxidoreductase_2"/>
</dbReference>
<dbReference type="Proteomes" id="UP000270112">
    <property type="component" value="Unassembled WGS sequence"/>
</dbReference>
<dbReference type="PANTHER" id="PTHR43400:SF10">
    <property type="entry name" value="3-OXOSTEROID 1-DEHYDROGENASE"/>
    <property type="match status" value="1"/>
</dbReference>
<comment type="cofactor">
    <cofactor evidence="1">
        <name>FAD</name>
        <dbReference type="ChEBI" id="CHEBI:57692"/>
    </cofactor>
</comment>
<dbReference type="AlphaFoldDB" id="A0A3N0IX47"/>
<evidence type="ECO:0000313" key="11">
    <source>
        <dbReference type="Proteomes" id="UP000270112"/>
    </source>
</evidence>
<comment type="caution">
    <text evidence="9">The sequence shown here is derived from an EMBL/GenBank/DDBJ whole genome shotgun (WGS) entry which is preliminary data.</text>
</comment>
<dbReference type="InterPro" id="IPR036188">
    <property type="entry name" value="FAD/NAD-bd_sf"/>
</dbReference>
<reference evidence="9" key="3">
    <citation type="journal article" date="2019" name="Microbiol. Resour. Announc.">
        <title>Draft Genome Sequences of Type Strains of Gordonibacter faecihominis, Paraeggerthella hongkongensis, Parvibacter caecicola,Slackia equolifaciens, Slackia faecicanis, and Slackia isoflavoniconvertens.</title>
        <authorList>
            <person name="Danylec N."/>
            <person name="Stoll D.A."/>
            <person name="Dotsch A."/>
            <person name="Huch M."/>
        </authorList>
    </citation>
    <scope>NUCLEOTIDE SEQUENCE</scope>
    <source>
        <strain evidence="9">DSM 16107</strain>
    </source>
</reference>
<evidence type="ECO:0000313" key="8">
    <source>
        <dbReference type="EMBL" id="RDB68522.1"/>
    </source>
</evidence>
<evidence type="ECO:0000313" key="10">
    <source>
        <dbReference type="Proteomes" id="UP000253817"/>
    </source>
</evidence>
<dbReference type="Pfam" id="PF10518">
    <property type="entry name" value="TAT_signal"/>
    <property type="match status" value="1"/>
</dbReference>
<dbReference type="InterPro" id="IPR027477">
    <property type="entry name" value="Succ_DH/fumarate_Rdtase_cat_sf"/>
</dbReference>
<feature type="signal peptide" evidence="6">
    <location>
        <begin position="1"/>
        <end position="27"/>
    </location>
</feature>
<dbReference type="EMBL" id="PPTT01000015">
    <property type="protein sequence ID" value="RDB68522.1"/>
    <property type="molecule type" value="Genomic_DNA"/>
</dbReference>
<dbReference type="EMBL" id="QICC01000033">
    <property type="protein sequence ID" value="RNM41569.1"/>
    <property type="molecule type" value="Genomic_DNA"/>
</dbReference>
<evidence type="ECO:0000256" key="6">
    <source>
        <dbReference type="SAM" id="SignalP"/>
    </source>
</evidence>
<dbReference type="InterPro" id="IPR003953">
    <property type="entry name" value="FAD-dep_OxRdtase_2_FAD-bd"/>
</dbReference>
<dbReference type="PANTHER" id="PTHR43400">
    <property type="entry name" value="FUMARATE REDUCTASE"/>
    <property type="match status" value="1"/>
</dbReference>
<keyword evidence="3" id="KW-0274">FAD</keyword>
<dbReference type="GO" id="GO:0008202">
    <property type="term" value="P:steroid metabolic process"/>
    <property type="evidence" value="ECO:0007669"/>
    <property type="project" value="UniProtKB-ARBA"/>
</dbReference>
<reference evidence="8 10" key="1">
    <citation type="journal article" date="2018" name="Elife">
        <title>Discovery and characterization of a prevalent human gut bacterial enzyme sufficient for the inactivation of a family of plant toxins.</title>
        <authorList>
            <person name="Koppel N."/>
            <person name="Bisanz J.E."/>
            <person name="Pandelia M.E."/>
            <person name="Turnbaugh P.J."/>
            <person name="Balskus E.P."/>
        </authorList>
    </citation>
    <scope>NUCLEOTIDE SEQUENCE [LARGE SCALE GENOMIC DNA]</scope>
    <source>
        <strain evidence="8 10">DSM 16107</strain>
    </source>
</reference>
<feature type="domain" description="FAD-dependent oxidoreductase 2 FAD-binding" evidence="7">
    <location>
        <begin position="79"/>
        <end position="512"/>
    </location>
</feature>
<evidence type="ECO:0000256" key="1">
    <source>
        <dbReference type="ARBA" id="ARBA00001974"/>
    </source>
</evidence>
<gene>
    <name evidence="8" type="ORF">C1876_09755</name>
    <name evidence="9" type="ORF">DMP09_09160</name>
</gene>
<dbReference type="Gene3D" id="3.50.50.60">
    <property type="entry name" value="FAD/NAD(P)-binding domain"/>
    <property type="match status" value="1"/>
</dbReference>
<dbReference type="Gene3D" id="3.90.700.10">
    <property type="entry name" value="Succinate dehydrogenase/fumarate reductase flavoprotein, catalytic domain"/>
    <property type="match status" value="1"/>
</dbReference>
<dbReference type="GO" id="GO:0033765">
    <property type="term" value="F:steroid dehydrogenase activity, acting on the CH-CH group of donors"/>
    <property type="evidence" value="ECO:0007669"/>
    <property type="project" value="UniProtKB-ARBA"/>
</dbReference>
<dbReference type="InterPro" id="IPR006311">
    <property type="entry name" value="TAT_signal"/>
</dbReference>
<proteinExistence type="predicted"/>
<feature type="compositionally biased region" description="Low complexity" evidence="5">
    <location>
        <begin position="39"/>
        <end position="53"/>
    </location>
</feature>
<dbReference type="InterPro" id="IPR019546">
    <property type="entry name" value="TAT_signal_bac_arc"/>
</dbReference>
<sequence length="547" mass="58187">MKELSRRNFIKGALAGGAAVAAGAGLAACSPASPQSAAADGQKAAEAGAEGAASTGGGRWSWSVKPEPITEFADTYDADVCIVGLGAAGAPSALYAATHGLKTVVLQKGNAAISNGWCANAINNKAWLESGGEPFDTGKLYADFAEISNGRDNGKLVMNFLNRGGEVMNWIMDNTPEKTPVVVEKGQTIGWYVDNDFSTRYAQYAELLKLMGDKAEAAGATMLWDTPAVQLITNESGDVTGVIGQNKKGEYVRVNTSKGVLMACGDISDDEEMLECYAPLLLGVHNMHGAPNNTGDAVRMGSWIGAQVTPAPHALMMHFDPTWLPEGNAPFSGIPWLRVNKKGVRFGNEDAPYQGVVQAVAAQPEKLAFQITDSHWMDHIDDMPNPNSHSRETADPAKDWEKAVKGGAIIESDTLEGLAEAYDIDKQTFLATVERYNELCDKGVDEDFGVKGEFMGYTAIKEPPFYAIKRAPGVLATVGGLQVEEHSRVLDENGDVIKGLWAAGDCGGSFYGHEYPMVLPGGSIGRGFVLGVLSIKDMMDDFDSMTA</sequence>
<dbReference type="Proteomes" id="UP000253817">
    <property type="component" value="Unassembled WGS sequence"/>
</dbReference>
<keyword evidence="2" id="KW-0285">Flavoprotein</keyword>
<evidence type="ECO:0000313" key="9">
    <source>
        <dbReference type="EMBL" id="RNM41569.1"/>
    </source>
</evidence>
<keyword evidence="10" id="KW-1185">Reference proteome</keyword>
<dbReference type="RefSeq" id="WP_114546540.1">
    <property type="nucleotide sequence ID" value="NZ_CALJMG010000181.1"/>
</dbReference>
<evidence type="ECO:0000256" key="4">
    <source>
        <dbReference type="ARBA" id="ARBA00023002"/>
    </source>
</evidence>
<evidence type="ECO:0000259" key="7">
    <source>
        <dbReference type="Pfam" id="PF00890"/>
    </source>
</evidence>
<organism evidence="9 11">
    <name type="scientific">Eggerthella sinensis</name>
    <dbReference type="NCBI Taxonomy" id="242230"/>
    <lineage>
        <taxon>Bacteria</taxon>
        <taxon>Bacillati</taxon>
        <taxon>Actinomycetota</taxon>
        <taxon>Coriobacteriia</taxon>
        <taxon>Eggerthellales</taxon>
        <taxon>Eggerthellaceae</taxon>
        <taxon>Eggerthella</taxon>
    </lineage>
</organism>
<evidence type="ECO:0000256" key="2">
    <source>
        <dbReference type="ARBA" id="ARBA00022630"/>
    </source>
</evidence>
<protein>
    <recommendedName>
        <fullName evidence="7">FAD-dependent oxidoreductase 2 FAD-binding domain-containing protein</fullName>
    </recommendedName>
</protein>
<dbReference type="PROSITE" id="PS51318">
    <property type="entry name" value="TAT"/>
    <property type="match status" value="1"/>
</dbReference>
<dbReference type="OrthoDB" id="3169885at2"/>